<gene>
    <name evidence="2" type="ORF">S12H4_02104</name>
</gene>
<dbReference type="Gene3D" id="1.10.1040.10">
    <property type="entry name" value="N-(1-d-carboxylethyl)-l-norvaline Dehydrogenase, domain 2"/>
    <property type="match status" value="1"/>
</dbReference>
<dbReference type="InterPro" id="IPR013328">
    <property type="entry name" value="6PGD_dom2"/>
</dbReference>
<protein>
    <recommendedName>
        <fullName evidence="1">Opine dehydrogenase domain-containing protein</fullName>
    </recommendedName>
</protein>
<dbReference type="InterPro" id="IPR003421">
    <property type="entry name" value="Opine_DH"/>
</dbReference>
<feature type="domain" description="Opine dehydrogenase" evidence="1">
    <location>
        <begin position="2"/>
        <end position="62"/>
    </location>
</feature>
<sequence>HSIYKAIKKIKVYKNINAPKELITRYFTEDVPTGLVPMASLGEFLEISTPIIDSIINLSSILCGIDFKKEGRNILNLNLANYITKQIKGEDKFEVKKSSKAQIST</sequence>
<dbReference type="InterPro" id="IPR008927">
    <property type="entry name" value="6-PGluconate_DH-like_C_sf"/>
</dbReference>
<evidence type="ECO:0000259" key="1">
    <source>
        <dbReference type="Pfam" id="PF02317"/>
    </source>
</evidence>
<proteinExistence type="predicted"/>
<dbReference type="AlphaFoldDB" id="X1RDU0"/>
<dbReference type="Pfam" id="PF02317">
    <property type="entry name" value="Octopine_DH"/>
    <property type="match status" value="1"/>
</dbReference>
<organism evidence="2">
    <name type="scientific">marine sediment metagenome</name>
    <dbReference type="NCBI Taxonomy" id="412755"/>
    <lineage>
        <taxon>unclassified sequences</taxon>
        <taxon>metagenomes</taxon>
        <taxon>ecological metagenomes</taxon>
    </lineage>
</organism>
<dbReference type="SUPFAM" id="SSF48179">
    <property type="entry name" value="6-phosphogluconate dehydrogenase C-terminal domain-like"/>
    <property type="match status" value="1"/>
</dbReference>
<dbReference type="EMBL" id="BARW01000483">
    <property type="protein sequence ID" value="GAI65166.1"/>
    <property type="molecule type" value="Genomic_DNA"/>
</dbReference>
<dbReference type="GO" id="GO:0016491">
    <property type="term" value="F:oxidoreductase activity"/>
    <property type="evidence" value="ECO:0007669"/>
    <property type="project" value="InterPro"/>
</dbReference>
<evidence type="ECO:0000313" key="2">
    <source>
        <dbReference type="EMBL" id="GAI65166.1"/>
    </source>
</evidence>
<feature type="non-terminal residue" evidence="2">
    <location>
        <position position="1"/>
    </location>
</feature>
<name>X1RDU0_9ZZZZ</name>
<reference evidence="2" key="1">
    <citation type="journal article" date="2014" name="Front. Microbiol.">
        <title>High frequency of phylogenetically diverse reductive dehalogenase-homologous genes in deep subseafloor sedimentary metagenomes.</title>
        <authorList>
            <person name="Kawai M."/>
            <person name="Futagami T."/>
            <person name="Toyoda A."/>
            <person name="Takaki Y."/>
            <person name="Nishi S."/>
            <person name="Hori S."/>
            <person name="Arai W."/>
            <person name="Tsubouchi T."/>
            <person name="Morono Y."/>
            <person name="Uchiyama I."/>
            <person name="Ito T."/>
            <person name="Fujiyama A."/>
            <person name="Inagaki F."/>
            <person name="Takami H."/>
        </authorList>
    </citation>
    <scope>NUCLEOTIDE SEQUENCE</scope>
    <source>
        <strain evidence="2">Expedition CK06-06</strain>
    </source>
</reference>
<accession>X1RDU0</accession>
<comment type="caution">
    <text evidence="2">The sequence shown here is derived from an EMBL/GenBank/DDBJ whole genome shotgun (WGS) entry which is preliminary data.</text>
</comment>